<name>A0A132ZKM4_ENTFC</name>
<reference evidence="16 23" key="1">
    <citation type="submission" date="2015-06" db="EMBL/GenBank/DDBJ databases">
        <title>The Genome Sequence of Enterococcus faecium 131EA1.</title>
        <authorList>
            <consortium name="The Broad Institute Genomics Platform"/>
            <consortium name="The Broad Institute Genome Sequencing Center for Infectious Disease"/>
            <person name="Earl A.M."/>
            <person name="Van Tyne D."/>
            <person name="Lebreton F."/>
            <person name="Saavedra J.T."/>
            <person name="Gilmore M.S."/>
            <person name="Manson Mcguire A."/>
            <person name="Clock S."/>
            <person name="Crupain M."/>
            <person name="Rangan U."/>
            <person name="Young S."/>
            <person name="Abouelleil A."/>
            <person name="Cao P."/>
            <person name="Chapman S.B."/>
            <person name="Griggs A."/>
            <person name="Priest M."/>
            <person name="Shea T."/>
            <person name="Wortman J."/>
            <person name="Nusbaum C."/>
            <person name="Birren B."/>
        </authorList>
    </citation>
    <scope>NUCLEOTIDE SEQUENCE [LARGE SCALE GENOMIC DNA]</scope>
    <source>
        <strain evidence="16 23">131EA1</strain>
    </source>
</reference>
<dbReference type="Proteomes" id="UP000253144">
    <property type="component" value="Unassembled WGS sequence"/>
</dbReference>
<evidence type="ECO:0000313" key="26">
    <source>
        <dbReference type="Proteomes" id="UP000469871"/>
    </source>
</evidence>
<keyword evidence="5" id="KW-0804">Transcription</keyword>
<dbReference type="InterPro" id="IPR037171">
    <property type="entry name" value="NagB/RpiA_transferase-like"/>
</dbReference>
<dbReference type="GO" id="GO:0003700">
    <property type="term" value="F:DNA-binding transcription factor activity"/>
    <property type="evidence" value="ECO:0007669"/>
    <property type="project" value="InterPro"/>
</dbReference>
<evidence type="ECO:0000313" key="25">
    <source>
        <dbReference type="Proteomes" id="UP000289562"/>
    </source>
</evidence>
<accession>A0A132ZKM4</accession>
<dbReference type="EMBL" id="FKLM01000006">
    <property type="protein sequence ID" value="SAY82130.1"/>
    <property type="molecule type" value="Genomic_DNA"/>
</dbReference>
<dbReference type="PANTHER" id="PTHR30363:SF4">
    <property type="entry name" value="GLYCEROL-3-PHOSPHATE REGULON REPRESSOR"/>
    <property type="match status" value="1"/>
</dbReference>
<dbReference type="Proteomes" id="UP000289562">
    <property type="component" value="Unassembled WGS sequence"/>
</dbReference>
<reference evidence="17 25" key="5">
    <citation type="submission" date="2017-12" db="EMBL/GenBank/DDBJ databases">
        <title>A pool of 800 enterococci isolated from chicken carcass rinse samples from New Zealand.</title>
        <authorList>
            <person name="Zhang J."/>
            <person name="Rogers L."/>
            <person name="Midwinter A."/>
            <person name="French N."/>
        </authorList>
    </citation>
    <scope>NUCLEOTIDE SEQUENCE [LARGE SCALE GENOMIC DNA]</scope>
    <source>
        <strain evidence="17 25">EN697</strain>
    </source>
</reference>
<evidence type="ECO:0000256" key="5">
    <source>
        <dbReference type="ARBA" id="ARBA00023163"/>
    </source>
</evidence>
<keyword evidence="2" id="KW-0678">Repressor</keyword>
<protein>
    <recommendedName>
        <fullName evidence="1">Lactose phosphotransferase system repressor</fullName>
    </recommendedName>
</protein>
<reference evidence="8 24" key="7">
    <citation type="submission" date="2018-10" db="EMBL/GenBank/DDBJ databases">
        <title>Escaping from acidified nitrite in gastric host defense: Transcriptomic basis for resistance to free nitrous acid in Enterococcus faecalis.</title>
        <authorList>
            <person name="Yu Z."/>
            <person name="Shi D."/>
            <person name="Liu W."/>
            <person name="Meng F."/>
        </authorList>
    </citation>
    <scope>NUCLEOTIDE SEQUENCE [LARGE SCALE GENOMIC DNA]</scope>
    <source>
        <strain evidence="8 24">JE1</strain>
    </source>
</reference>
<dbReference type="Proteomes" id="UP000070452">
    <property type="component" value="Unassembled WGS sequence"/>
</dbReference>
<evidence type="ECO:0000313" key="13">
    <source>
        <dbReference type="EMBL" id="MDT2368615.1"/>
    </source>
</evidence>
<dbReference type="EMBL" id="WEFP01000001">
    <property type="protein sequence ID" value="KAB7577585.1"/>
    <property type="molecule type" value="Genomic_DNA"/>
</dbReference>
<dbReference type="Pfam" id="PF08220">
    <property type="entry name" value="HTH_DeoR"/>
    <property type="match status" value="1"/>
</dbReference>
<reference evidence="14 21" key="4">
    <citation type="submission" date="2017-02" db="EMBL/GenBank/DDBJ databases">
        <title>Clonality and virulence of isolates of VRE in Hematopoietic Stem Cell Transplanted (HSCT) patients.</title>
        <authorList>
            <person name="Marchi A.P."/>
            <person name="Martins R.C."/>
            <person name="Marie S.K."/>
            <person name="Levin A.S."/>
            <person name="Costa S.F."/>
        </authorList>
    </citation>
    <scope>NUCLEOTIDE SEQUENCE [LARGE SCALE GENOMIC DNA]</scope>
    <source>
        <strain evidence="14 21">LIM1759</strain>
    </source>
</reference>
<dbReference type="EMBL" id="JAMWMK010000009">
    <property type="protein sequence ID" value="MDC4247815.1"/>
    <property type="molecule type" value="Genomic_DNA"/>
</dbReference>
<dbReference type="Proteomes" id="UP000275747">
    <property type="component" value="Chromosome"/>
</dbReference>
<evidence type="ECO:0000313" key="24">
    <source>
        <dbReference type="Proteomes" id="UP000275747"/>
    </source>
</evidence>
<dbReference type="Proteomes" id="UP001139644">
    <property type="component" value="Unassembled WGS sequence"/>
</dbReference>
<dbReference type="Pfam" id="PF00455">
    <property type="entry name" value="DeoRC"/>
    <property type="match status" value="1"/>
</dbReference>
<dbReference type="GO" id="GO:0016740">
    <property type="term" value="F:transferase activity"/>
    <property type="evidence" value="ECO:0007669"/>
    <property type="project" value="UniProtKB-KW"/>
</dbReference>
<dbReference type="SMART" id="SM00420">
    <property type="entry name" value="HTH_DEOR"/>
    <property type="match status" value="1"/>
</dbReference>
<dbReference type="PROSITE" id="PS51000">
    <property type="entry name" value="HTH_DEOR_2"/>
    <property type="match status" value="1"/>
</dbReference>
<dbReference type="Gene3D" id="3.40.50.1360">
    <property type="match status" value="1"/>
</dbReference>
<dbReference type="InterPro" id="IPR036390">
    <property type="entry name" value="WH_DNA-bd_sf"/>
</dbReference>
<dbReference type="Proteomes" id="UP001141166">
    <property type="component" value="Unassembled WGS sequence"/>
</dbReference>
<evidence type="ECO:0000313" key="11">
    <source>
        <dbReference type="EMBL" id="MBX4222552.1"/>
    </source>
</evidence>
<evidence type="ECO:0000313" key="9">
    <source>
        <dbReference type="EMBL" id="KAB7577585.1"/>
    </source>
</evidence>
<dbReference type="EMBL" id="PJVH01000021">
    <property type="protein sequence ID" value="RXU87740.1"/>
    <property type="molecule type" value="Genomic_DNA"/>
</dbReference>
<reference evidence="10 19" key="2">
    <citation type="submission" date="2016-01" db="EMBL/GenBank/DDBJ databases">
        <title>Molecular Mechanisms for transfer of large genomic segments between Enterococcus faecium strains.</title>
        <authorList>
            <person name="Garcia-Solache M.A."/>
            <person name="Lebreton F."/>
            <person name="Mclaughlin R.E."/>
            <person name="Whiteaker J.D."/>
            <person name="Gilmore M.S."/>
            <person name="Rice L.B."/>
        </authorList>
    </citation>
    <scope>NUCLEOTIDE SEQUENCE [LARGE SCALE GENOMIC DNA]</scope>
    <source>
        <strain evidence="10 19">D344RRF x C68</strain>
    </source>
</reference>
<dbReference type="InterPro" id="IPR014036">
    <property type="entry name" value="DeoR-like_C"/>
</dbReference>
<evidence type="ECO:0000313" key="14">
    <source>
        <dbReference type="EMBL" id="OOL82733.1"/>
    </source>
</evidence>
<sequence>MLKKERLLTIVEMVNKKGILTVNEIINQLDVSDMTVRRDLDELEKSGKLLRVHGGAQSLSYTLDQELSHTEKATLQIQEKKEIAATAASLIHEGETIFLGPGTTIELLATHLLNKKIRIITNNYPVFDILAQADGPEILLIGGDFRKNTGAFVGPITNDNLRRLKFTKAFISSNGVHNEAISTYSTEEGEAQQIALNNSRKKYLLVDNKKFNRDDFYVFYNLHDFDLLITDRQISREVQEHYAQYVDLQIADSTENTTIGA</sequence>
<proteinExistence type="predicted"/>
<evidence type="ECO:0000313" key="22">
    <source>
        <dbReference type="Proteomes" id="UP000249070"/>
    </source>
</evidence>
<dbReference type="STRING" id="1352.AL014_12180"/>
<dbReference type="OMA" id="KHGQEHF"/>
<dbReference type="Proteomes" id="UP000191171">
    <property type="component" value="Unassembled WGS sequence"/>
</dbReference>
<reference evidence="13" key="11">
    <citation type="submission" date="2023-03" db="EMBL/GenBank/DDBJ databases">
        <authorList>
            <person name="Shen W."/>
            <person name="Cai J."/>
        </authorList>
    </citation>
    <scope>NUCLEOTIDE SEQUENCE</scope>
    <source>
        <strain evidence="13">B1010-2</strain>
    </source>
</reference>
<evidence type="ECO:0000313" key="15">
    <source>
        <dbReference type="EMBL" id="PZM54465.1"/>
    </source>
</evidence>
<dbReference type="Proteomes" id="UP001260956">
    <property type="component" value="Unassembled WGS sequence"/>
</dbReference>
<dbReference type="EMBL" id="MVGJ01000034">
    <property type="protein sequence ID" value="OOL82733.1"/>
    <property type="molecule type" value="Genomic_DNA"/>
</dbReference>
<keyword evidence="4 11" id="KW-0238">DNA-binding</keyword>
<feature type="domain" description="HTH deoR-type" evidence="7">
    <location>
        <begin position="3"/>
        <end position="58"/>
    </location>
</feature>
<dbReference type="PANTHER" id="PTHR30363">
    <property type="entry name" value="HTH-TYPE TRANSCRIPTIONAL REGULATOR SRLR-RELATED"/>
    <property type="match status" value="1"/>
</dbReference>
<reference evidence="15 22" key="6">
    <citation type="submission" date="2018-05" db="EMBL/GenBank/DDBJ databases">
        <title>Vancomycin-resistant Enterococcus faecium strain from Chelyabinsk, Russia.</title>
        <authorList>
            <person name="Gostev V."/>
            <person name="Goncharov A."/>
            <person name="Kolodzhieva V."/>
            <person name="Suvorov A."/>
            <person name="Sidorenko S."/>
            <person name="Zueva L."/>
        </authorList>
    </citation>
    <scope>NUCLEOTIDE SEQUENCE [LARGE SCALE GENOMIC DNA]</scope>
    <source>
        <strain evidence="15 22">20</strain>
    </source>
</reference>
<dbReference type="PATRIC" id="fig|1352.1358.peg.31"/>
<evidence type="ECO:0000256" key="2">
    <source>
        <dbReference type="ARBA" id="ARBA00022491"/>
    </source>
</evidence>
<keyword evidence="16" id="KW-0808">Transferase</keyword>
<evidence type="ECO:0000259" key="7">
    <source>
        <dbReference type="PROSITE" id="PS51000"/>
    </source>
</evidence>
<dbReference type="EMBL" id="CP033041">
    <property type="protein sequence ID" value="AYM71777.1"/>
    <property type="molecule type" value="Genomic_DNA"/>
</dbReference>
<dbReference type="SUPFAM" id="SSF46785">
    <property type="entry name" value="Winged helix' DNA-binding domain"/>
    <property type="match status" value="1"/>
</dbReference>
<dbReference type="PRINTS" id="PR00037">
    <property type="entry name" value="HTHLACR"/>
</dbReference>
<evidence type="ECO:0000313" key="16">
    <source>
        <dbReference type="EMBL" id="RBS31196.1"/>
    </source>
</evidence>
<dbReference type="SUPFAM" id="SSF100950">
    <property type="entry name" value="NagB/RpiA/CoA transferase-like"/>
    <property type="match status" value="1"/>
</dbReference>
<evidence type="ECO:0000313" key="20">
    <source>
        <dbReference type="Proteomes" id="UP000183509"/>
    </source>
</evidence>
<dbReference type="InterPro" id="IPR036388">
    <property type="entry name" value="WH-like_DNA-bd_sf"/>
</dbReference>
<reference evidence="12" key="10">
    <citation type="submission" date="2022-05" db="EMBL/GenBank/DDBJ databases">
        <title>Draft genome sequences of Clostridium perfringens strains isolated from Peru.</title>
        <authorList>
            <person name="Hurtado R."/>
            <person name="Lima L."/>
            <person name="Sousa T."/>
            <person name="Jaiswal A.K."/>
            <person name="Tiwari S."/>
            <person name="Maturrano L."/>
            <person name="Brenig B."/>
            <person name="Azevedo V."/>
        </authorList>
    </citation>
    <scope>NUCLEOTIDE SEQUENCE</scope>
    <source>
        <strain evidence="12">CP4</strain>
    </source>
</reference>
<evidence type="ECO:0000313" key="17">
    <source>
        <dbReference type="EMBL" id="RXU87740.1"/>
    </source>
</evidence>
<comment type="function">
    <text evidence="6">Repressor of the lactose catabolism operon. Galactose-6-phosphate is the inducer.</text>
</comment>
<evidence type="ECO:0000256" key="6">
    <source>
        <dbReference type="ARBA" id="ARBA00024937"/>
    </source>
</evidence>
<evidence type="ECO:0000256" key="4">
    <source>
        <dbReference type="ARBA" id="ARBA00023125"/>
    </source>
</evidence>
<evidence type="ECO:0000313" key="21">
    <source>
        <dbReference type="Proteomes" id="UP000191171"/>
    </source>
</evidence>
<dbReference type="GeneID" id="66453037"/>
<evidence type="ECO:0000313" key="12">
    <source>
        <dbReference type="EMBL" id="MDC4247815.1"/>
    </source>
</evidence>
<gene>
    <name evidence="10" type="ORF">AWT83_03510</name>
    <name evidence="14" type="ORF">B1P95_07435</name>
    <name evidence="17" type="ORF">CYQ77_07755</name>
    <name evidence="8" type="ORF">D9Z05_00160</name>
    <name evidence="15" type="ORF">DKP91_12535</name>
    <name evidence="18" type="ORF">DTPHA_600605</name>
    <name evidence="16" type="ORF">EB12_01381</name>
    <name evidence="9" type="ORF">GBM73_09705</name>
    <name evidence="11" type="ORF">KYX88_06920</name>
    <name evidence="12" type="ORF">M3X98_07075</name>
    <name evidence="13" type="ORF">P6Z85_00215</name>
</gene>
<dbReference type="EMBL" id="JARPTX010000001">
    <property type="protein sequence ID" value="MDT2368615.1"/>
    <property type="molecule type" value="Genomic_DNA"/>
</dbReference>
<dbReference type="EMBL" id="LRHK01000001">
    <property type="protein sequence ID" value="KWX17626.1"/>
    <property type="molecule type" value="Genomic_DNA"/>
</dbReference>
<reference evidence="9 26" key="8">
    <citation type="submission" date="2019-10" db="EMBL/GenBank/DDBJ databases">
        <title>Evolutionary dynamics of vancomycin-resistant Enterococcus faecium during gastrointestinal tract colonization and bloodstream infection in immunocompromised pediatric patients.</title>
        <authorList>
            <person name="Chilambi G.S."/>
            <person name="Nordstrom H.R."/>
            <person name="Evans D.R."/>
            <person name="Ferrolino J."/>
            <person name="Hayden R.T."/>
            <person name="Maron G.M."/>
            <person name="Vo A.N."/>
            <person name="Gilmore M.S."/>
            <person name="Wolf J."/>
            <person name="Rosch J.W."/>
            <person name="Van Tyne D."/>
        </authorList>
    </citation>
    <scope>NUCLEOTIDE SEQUENCE [LARGE SCALE GENOMIC DNA]</scope>
    <source>
        <strain evidence="9 26">VRECG27</strain>
    </source>
</reference>
<dbReference type="Proteomes" id="UP000469871">
    <property type="component" value="Unassembled WGS sequence"/>
</dbReference>
<dbReference type="PROSITE" id="PS00894">
    <property type="entry name" value="HTH_DEOR_1"/>
    <property type="match status" value="1"/>
</dbReference>
<dbReference type="InterPro" id="IPR018356">
    <property type="entry name" value="Tscrpt_reg_HTH_DeoR_CS"/>
</dbReference>
<dbReference type="InterPro" id="IPR050313">
    <property type="entry name" value="Carb_Metab_HTH_regulators"/>
</dbReference>
<dbReference type="Gene3D" id="1.10.10.10">
    <property type="entry name" value="Winged helix-like DNA-binding domain superfamily/Winged helix DNA-binding domain"/>
    <property type="match status" value="1"/>
</dbReference>
<keyword evidence="3" id="KW-0805">Transcription regulation</keyword>
<dbReference type="EMBL" id="JAIFOC010000050">
    <property type="protein sequence ID" value="MBX4222552.1"/>
    <property type="molecule type" value="Genomic_DNA"/>
</dbReference>
<evidence type="ECO:0000313" key="19">
    <source>
        <dbReference type="Proteomes" id="UP000070452"/>
    </source>
</evidence>
<dbReference type="EMBL" id="LEQJ01000009">
    <property type="protein sequence ID" value="RBS31196.1"/>
    <property type="molecule type" value="Genomic_DNA"/>
</dbReference>
<dbReference type="RefSeq" id="WP_002288637.1">
    <property type="nucleotide sequence ID" value="NZ_AP022341.1"/>
</dbReference>
<evidence type="ECO:0000313" key="18">
    <source>
        <dbReference type="EMBL" id="SAY82130.1"/>
    </source>
</evidence>
<evidence type="ECO:0000313" key="23">
    <source>
        <dbReference type="Proteomes" id="UP000253144"/>
    </source>
</evidence>
<evidence type="ECO:0000313" key="10">
    <source>
        <dbReference type="EMBL" id="KWX17626.1"/>
    </source>
</evidence>
<evidence type="ECO:0000313" key="8">
    <source>
        <dbReference type="EMBL" id="AYM71777.1"/>
    </source>
</evidence>
<dbReference type="Proteomes" id="UP000249070">
    <property type="component" value="Unassembled WGS sequence"/>
</dbReference>
<reference evidence="18 20" key="3">
    <citation type="submission" date="2016-04" db="EMBL/GenBank/DDBJ databases">
        <authorList>
            <person name="Millard A."/>
        </authorList>
    </citation>
    <scope>NUCLEOTIDE SEQUENCE [LARGE SCALE GENOMIC DNA]</scope>
    <source>
        <strain evidence="18">Isolate 22</strain>
    </source>
</reference>
<dbReference type="EMBL" id="QHGU01000084">
    <property type="protein sequence ID" value="PZM54465.1"/>
    <property type="molecule type" value="Genomic_DNA"/>
</dbReference>
<dbReference type="AlphaFoldDB" id="A0A132ZKM4"/>
<organism evidence="14 21">
    <name type="scientific">Enterococcus faecium</name>
    <name type="common">Streptococcus faecium</name>
    <dbReference type="NCBI Taxonomy" id="1352"/>
    <lineage>
        <taxon>Bacteria</taxon>
        <taxon>Bacillati</taxon>
        <taxon>Bacillota</taxon>
        <taxon>Bacilli</taxon>
        <taxon>Lactobacillales</taxon>
        <taxon>Enterococcaceae</taxon>
        <taxon>Enterococcus</taxon>
    </lineage>
</organism>
<evidence type="ECO:0000256" key="1">
    <source>
        <dbReference type="ARBA" id="ARBA00021390"/>
    </source>
</evidence>
<dbReference type="InterPro" id="IPR001034">
    <property type="entry name" value="DeoR_HTH"/>
</dbReference>
<dbReference type="GO" id="GO:0003677">
    <property type="term" value="F:DNA binding"/>
    <property type="evidence" value="ECO:0007669"/>
    <property type="project" value="UniProtKB-KW"/>
</dbReference>
<dbReference type="SMART" id="SM01134">
    <property type="entry name" value="DeoRC"/>
    <property type="match status" value="1"/>
</dbReference>
<dbReference type="Proteomes" id="UP000183509">
    <property type="component" value="Unassembled WGS sequence"/>
</dbReference>
<evidence type="ECO:0000256" key="3">
    <source>
        <dbReference type="ARBA" id="ARBA00023015"/>
    </source>
</evidence>
<reference evidence="11" key="9">
    <citation type="journal article" date="2022" name="J. Anim. Sci.">
        <title>Whole genome sequence analyses-based assessment of virulence potential and antimicrobial susceptibilities and resistance of Enterococcus faecium strains isolated from commercial swine and cattle probiotic products.</title>
        <authorList>
            <person name="Shridhar P.B."/>
            <person name="Amachawadi R.G."/>
            <person name="Tokach M."/>
            <person name="Patel I."/>
            <person name="Gangiredla J."/>
            <person name="Mammel M."/>
            <person name="Nagaraja T.G."/>
        </authorList>
    </citation>
    <scope>NUCLEOTIDE SEQUENCE</scope>
    <source>
        <strain evidence="11">EF215</strain>
    </source>
</reference>